<organism evidence="2 3">
    <name type="scientific">Microbacterium esteraromaticum</name>
    <dbReference type="NCBI Taxonomy" id="57043"/>
    <lineage>
        <taxon>Bacteria</taxon>
        <taxon>Bacillati</taxon>
        <taxon>Actinomycetota</taxon>
        <taxon>Actinomycetes</taxon>
        <taxon>Micrococcales</taxon>
        <taxon>Microbacteriaceae</taxon>
        <taxon>Microbacterium</taxon>
    </lineage>
</organism>
<feature type="transmembrane region" description="Helical" evidence="1">
    <location>
        <begin position="74"/>
        <end position="93"/>
    </location>
</feature>
<keyword evidence="1" id="KW-0812">Transmembrane</keyword>
<keyword evidence="1" id="KW-0472">Membrane</keyword>
<protein>
    <submittedName>
        <fullName evidence="2">Uncharacterized protein</fullName>
    </submittedName>
</protein>
<keyword evidence="1" id="KW-1133">Transmembrane helix</keyword>
<proteinExistence type="predicted"/>
<feature type="transmembrane region" description="Helical" evidence="1">
    <location>
        <begin position="138"/>
        <end position="160"/>
    </location>
</feature>
<feature type="transmembrane region" description="Helical" evidence="1">
    <location>
        <begin position="36"/>
        <end position="54"/>
    </location>
</feature>
<name>A0A1R4JN64_9MICO</name>
<evidence type="ECO:0000256" key="1">
    <source>
        <dbReference type="SAM" id="Phobius"/>
    </source>
</evidence>
<dbReference type="AlphaFoldDB" id="A0A1R4JN64"/>
<sequence>MKAAGGMRVTGTVAVILGGLIAAMTAPLALTRGSWAAAYLVLVVGVAQVAMGMARQQWTAADARRHGGWWQLACWNIGSIGVIAGTLLGATAIVAVGSALLVAALVLAFLASLAAVGDSDTRQSARRRGARRHRAVLIGYRALLIVLTVSIPIGVILSWIRHG</sequence>
<feature type="transmembrane region" description="Helical" evidence="1">
    <location>
        <begin position="12"/>
        <end position="30"/>
    </location>
</feature>
<dbReference type="OrthoDB" id="4870475at2"/>
<dbReference type="Proteomes" id="UP000196320">
    <property type="component" value="Unassembled WGS sequence"/>
</dbReference>
<evidence type="ECO:0000313" key="2">
    <source>
        <dbReference type="EMBL" id="SJN33364.1"/>
    </source>
</evidence>
<evidence type="ECO:0000313" key="3">
    <source>
        <dbReference type="Proteomes" id="UP000196320"/>
    </source>
</evidence>
<accession>A0A1R4JN64</accession>
<dbReference type="EMBL" id="FUKO01000019">
    <property type="protein sequence ID" value="SJN33364.1"/>
    <property type="molecule type" value="Genomic_DNA"/>
</dbReference>
<feature type="transmembrane region" description="Helical" evidence="1">
    <location>
        <begin position="99"/>
        <end position="117"/>
    </location>
</feature>
<reference evidence="2 3" key="1">
    <citation type="submission" date="2017-02" db="EMBL/GenBank/DDBJ databases">
        <authorList>
            <person name="Peterson S.W."/>
        </authorList>
    </citation>
    <scope>NUCLEOTIDE SEQUENCE [LARGE SCALE GENOMIC DNA]</scope>
    <source>
        <strain evidence="2 3">B Mb 05.01</strain>
    </source>
</reference>
<dbReference type="RefSeq" id="WP_087131056.1">
    <property type="nucleotide sequence ID" value="NZ_FUKO01000019.1"/>
</dbReference>
<gene>
    <name evidence="2" type="ORF">FM104_08275</name>
</gene>
<keyword evidence="3" id="KW-1185">Reference proteome</keyword>